<dbReference type="OrthoDB" id="9773456at2"/>
<dbReference type="GO" id="GO:0046872">
    <property type="term" value="F:metal ion binding"/>
    <property type="evidence" value="ECO:0007669"/>
    <property type="project" value="UniProtKB-KW"/>
</dbReference>
<protein>
    <submittedName>
        <fullName evidence="6">Cytochrome C oxidase, cbb3-type, subunit III</fullName>
    </submittedName>
</protein>
<dbReference type="SUPFAM" id="SSF46626">
    <property type="entry name" value="Cytochrome c"/>
    <property type="match status" value="1"/>
</dbReference>
<gene>
    <name evidence="6" type="ORF">SAMN02745181_3084</name>
</gene>
<dbReference type="GO" id="GO:0009055">
    <property type="term" value="F:electron transfer activity"/>
    <property type="evidence" value="ECO:0007669"/>
    <property type="project" value="InterPro"/>
</dbReference>
<dbReference type="GO" id="GO:0020037">
    <property type="term" value="F:heme binding"/>
    <property type="evidence" value="ECO:0007669"/>
    <property type="project" value="InterPro"/>
</dbReference>
<sequence>MRYFFLIYALVVVLVISIFGFRGEKFKQSPIRIFPDMDEQDRVNYQAKSDFFHDGMGSRQPVDKTVPQGLKPISEAGEVQADGFTNDVTYFQTGMIDEQFFGQGLPVKELDLTEETAEAFLKHGATTYDVHCSRCHGESGNGKGVLHEYGLPGIANLVTTKLSDGAIFNIITNGRGNMGHFKHNLDLHDRWAAVAYIRTLQYSRSVPKELLENTDATETK</sequence>
<dbReference type="Pfam" id="PF13442">
    <property type="entry name" value="Cytochrome_CBB3"/>
    <property type="match status" value="1"/>
</dbReference>
<accession>A0A1M6P644</accession>
<dbReference type="InParanoid" id="A0A1M6P644"/>
<evidence type="ECO:0000256" key="4">
    <source>
        <dbReference type="PROSITE-ProRule" id="PRU00433"/>
    </source>
</evidence>
<dbReference type="PANTHER" id="PTHR40394:SF2">
    <property type="entry name" value="QUINOL:CYTOCHROME C OXIDOREDUCTASE MEMBRANE PROTEIN"/>
    <property type="match status" value="1"/>
</dbReference>
<dbReference type="PROSITE" id="PS51007">
    <property type="entry name" value="CYTC"/>
    <property type="match status" value="1"/>
</dbReference>
<organism evidence="6 7">
    <name type="scientific">Rubritalea squalenifaciens DSM 18772</name>
    <dbReference type="NCBI Taxonomy" id="1123071"/>
    <lineage>
        <taxon>Bacteria</taxon>
        <taxon>Pseudomonadati</taxon>
        <taxon>Verrucomicrobiota</taxon>
        <taxon>Verrucomicrobiia</taxon>
        <taxon>Verrucomicrobiales</taxon>
        <taxon>Rubritaleaceae</taxon>
        <taxon>Rubritalea</taxon>
    </lineage>
</organism>
<evidence type="ECO:0000256" key="2">
    <source>
        <dbReference type="ARBA" id="ARBA00022723"/>
    </source>
</evidence>
<keyword evidence="7" id="KW-1185">Reference proteome</keyword>
<keyword evidence="3 4" id="KW-0408">Iron</keyword>
<dbReference type="Gene3D" id="1.10.760.10">
    <property type="entry name" value="Cytochrome c-like domain"/>
    <property type="match status" value="1"/>
</dbReference>
<evidence type="ECO:0000256" key="1">
    <source>
        <dbReference type="ARBA" id="ARBA00022617"/>
    </source>
</evidence>
<keyword evidence="1 4" id="KW-0349">Heme</keyword>
<dbReference type="Proteomes" id="UP000184510">
    <property type="component" value="Unassembled WGS sequence"/>
</dbReference>
<name>A0A1M6P644_9BACT</name>
<feature type="domain" description="Cytochrome c" evidence="5">
    <location>
        <begin position="119"/>
        <end position="201"/>
    </location>
</feature>
<keyword evidence="2 4" id="KW-0479">Metal-binding</keyword>
<evidence type="ECO:0000259" key="5">
    <source>
        <dbReference type="PROSITE" id="PS51007"/>
    </source>
</evidence>
<proteinExistence type="predicted"/>
<dbReference type="InterPro" id="IPR036909">
    <property type="entry name" value="Cyt_c-like_dom_sf"/>
</dbReference>
<dbReference type="STRING" id="1123071.SAMN02745181_3084"/>
<dbReference type="EMBL" id="FQYR01000005">
    <property type="protein sequence ID" value="SHK03370.1"/>
    <property type="molecule type" value="Genomic_DNA"/>
</dbReference>
<dbReference type="InterPro" id="IPR009056">
    <property type="entry name" value="Cyt_c-like_dom"/>
</dbReference>
<dbReference type="RefSeq" id="WP_143184639.1">
    <property type="nucleotide sequence ID" value="NZ_FQYR01000005.1"/>
</dbReference>
<dbReference type="PANTHER" id="PTHR40394">
    <property type="entry name" value="LIPOPROTEIN-RELATED"/>
    <property type="match status" value="1"/>
</dbReference>
<evidence type="ECO:0000256" key="3">
    <source>
        <dbReference type="ARBA" id="ARBA00023004"/>
    </source>
</evidence>
<evidence type="ECO:0000313" key="6">
    <source>
        <dbReference type="EMBL" id="SHK03370.1"/>
    </source>
</evidence>
<reference evidence="6 7" key="1">
    <citation type="submission" date="2016-11" db="EMBL/GenBank/DDBJ databases">
        <authorList>
            <person name="Jaros S."/>
            <person name="Januszkiewicz K."/>
            <person name="Wedrychowicz H."/>
        </authorList>
    </citation>
    <scope>NUCLEOTIDE SEQUENCE [LARGE SCALE GENOMIC DNA]</scope>
    <source>
        <strain evidence="6 7">DSM 18772</strain>
    </source>
</reference>
<dbReference type="AlphaFoldDB" id="A0A1M6P644"/>
<evidence type="ECO:0000313" key="7">
    <source>
        <dbReference type="Proteomes" id="UP000184510"/>
    </source>
</evidence>